<feature type="chain" id="PRO_5015619011" description="CS1 type fimbrial major subunit" evidence="1">
    <location>
        <begin position="29"/>
        <end position="178"/>
    </location>
</feature>
<comment type="caution">
    <text evidence="2">The sequence shown here is derived from an EMBL/GenBank/DDBJ whole genome shotgun (WGS) entry which is preliminary data.</text>
</comment>
<evidence type="ECO:0008006" key="4">
    <source>
        <dbReference type="Google" id="ProtNLM"/>
    </source>
</evidence>
<keyword evidence="3" id="KW-1185">Reference proteome</keyword>
<organism evidence="2 3">
    <name type="scientific">Spirosoma oryzae</name>
    <dbReference type="NCBI Taxonomy" id="1469603"/>
    <lineage>
        <taxon>Bacteria</taxon>
        <taxon>Pseudomonadati</taxon>
        <taxon>Bacteroidota</taxon>
        <taxon>Cytophagia</taxon>
        <taxon>Cytophagales</taxon>
        <taxon>Cytophagaceae</taxon>
        <taxon>Spirosoma</taxon>
    </lineage>
</organism>
<evidence type="ECO:0000256" key="1">
    <source>
        <dbReference type="SAM" id="SignalP"/>
    </source>
</evidence>
<evidence type="ECO:0000313" key="2">
    <source>
        <dbReference type="EMBL" id="PRY39197.1"/>
    </source>
</evidence>
<sequence>MKTSFKTITSTVLFLALGFCLNATSANAQLTSGNTVVTVTVVDVLALVVAVPAVPISMGSLTEFQNGSGFTAPAQLVASSNRPYDIKVKSDGDLQGLLTAAGSSIPISSIAVQAAPTLTSTYTNALNLSAADQVLISNAPSAMAKVYDVKYSTSGDKSAFYVKGGAYVATLTYSISAH</sequence>
<protein>
    <recommendedName>
        <fullName evidence="4">CS1 type fimbrial major subunit</fullName>
    </recommendedName>
</protein>
<evidence type="ECO:0000313" key="3">
    <source>
        <dbReference type="Proteomes" id="UP000238375"/>
    </source>
</evidence>
<keyword evidence="1" id="KW-0732">Signal</keyword>
<proteinExistence type="predicted"/>
<dbReference type="EMBL" id="PVTE01000008">
    <property type="protein sequence ID" value="PRY39197.1"/>
    <property type="molecule type" value="Genomic_DNA"/>
</dbReference>
<name>A0A2T0T0L7_9BACT</name>
<reference evidence="2 3" key="1">
    <citation type="submission" date="2018-03" db="EMBL/GenBank/DDBJ databases">
        <title>Genomic Encyclopedia of Archaeal and Bacterial Type Strains, Phase II (KMG-II): from individual species to whole genera.</title>
        <authorList>
            <person name="Goeker M."/>
        </authorList>
    </citation>
    <scope>NUCLEOTIDE SEQUENCE [LARGE SCALE GENOMIC DNA]</scope>
    <source>
        <strain evidence="2 3">DSM 28354</strain>
    </source>
</reference>
<dbReference type="Proteomes" id="UP000238375">
    <property type="component" value="Unassembled WGS sequence"/>
</dbReference>
<feature type="signal peptide" evidence="1">
    <location>
        <begin position="1"/>
        <end position="28"/>
    </location>
</feature>
<dbReference type="RefSeq" id="WP_146141413.1">
    <property type="nucleotide sequence ID" value="NZ_PVTE01000008.1"/>
</dbReference>
<dbReference type="AlphaFoldDB" id="A0A2T0T0L7"/>
<gene>
    <name evidence="2" type="ORF">CLV58_10887</name>
</gene>
<dbReference type="OrthoDB" id="962392at2"/>
<accession>A0A2T0T0L7</accession>